<evidence type="ECO:0000256" key="4">
    <source>
        <dbReference type="ARBA" id="ARBA00022679"/>
    </source>
</evidence>
<feature type="transmembrane region" description="Helical" evidence="11">
    <location>
        <begin position="31"/>
        <end position="53"/>
    </location>
</feature>
<dbReference type="Proteomes" id="UP000289738">
    <property type="component" value="Chromosome B10"/>
</dbReference>
<evidence type="ECO:0000313" key="13">
    <source>
        <dbReference type="Proteomes" id="UP000289738"/>
    </source>
</evidence>
<dbReference type="PANTHER" id="PTHR12317:SF63">
    <property type="entry name" value="DIACYLGLYCEROL O-ACYLTRANSFERASE 2"/>
    <property type="match status" value="1"/>
</dbReference>
<comment type="subcellular location">
    <subcellularLocation>
        <location evidence="1 11">Endoplasmic reticulum membrane</location>
        <topology evidence="1 11">Multi-pass membrane protein</topology>
    </subcellularLocation>
</comment>
<proteinExistence type="inferred from homology"/>
<feature type="transmembrane region" description="Helical" evidence="11">
    <location>
        <begin position="59"/>
        <end position="76"/>
    </location>
</feature>
<keyword evidence="4 11" id="KW-0808">Transferase</keyword>
<name>A0A444WWE7_ARAHY</name>
<gene>
    <name evidence="12" type="ORF">Ahy_B10g100338</name>
</gene>
<dbReference type="InterPro" id="IPR007130">
    <property type="entry name" value="DAGAT"/>
</dbReference>
<dbReference type="OrthoDB" id="264532at2759"/>
<evidence type="ECO:0000256" key="8">
    <source>
        <dbReference type="ARBA" id="ARBA00023098"/>
    </source>
</evidence>
<sequence>MAEEKVFRSNKVFAGDVSSCNKLLKGLKTTVALALWLGPIHFNGAFTLFSLLFLPFSKALLTFALLFVFVAIPIDENSKFGQKLSRFICKHACSYFPVTLHVEDIKAFNPNRAYVFGYEPHSILSNGIIALTSSTGLIPLPKIKVLASSVIFYIPFLRHIWTWLGFTSVSKKNFVSLLDSGYSCILVPGGWREISLMEYSSEVIFLKERRGFVRVAMEKGKPLVPVFCFGQSDIYNWWKPNWKLILNFATAIKFPPIFFWGIFGSPIPFKRPIYVVVGKPIEVNKIPEPTVEEVGKVQSQFIEAVEDLFERYKTQAGYPNLSLKIV</sequence>
<comment type="caution">
    <text evidence="12">The sequence shown here is derived from an EMBL/GenBank/DDBJ whole genome shotgun (WGS) entry which is preliminary data.</text>
</comment>
<keyword evidence="3" id="KW-0444">Lipid biosynthesis</keyword>
<evidence type="ECO:0000256" key="1">
    <source>
        <dbReference type="ARBA" id="ARBA00004477"/>
    </source>
</evidence>
<evidence type="ECO:0000256" key="7">
    <source>
        <dbReference type="ARBA" id="ARBA00022989"/>
    </source>
</evidence>
<protein>
    <recommendedName>
        <fullName evidence="11">Acyltransferase</fullName>
        <ecNumber evidence="11">2.3.1.-</ecNumber>
    </recommendedName>
</protein>
<evidence type="ECO:0000313" key="12">
    <source>
        <dbReference type="EMBL" id="RYQ81719.1"/>
    </source>
</evidence>
<comment type="similarity">
    <text evidence="2 11">Belongs to the diacylglycerol acyltransferase family.</text>
</comment>
<dbReference type="AlphaFoldDB" id="A0A444WWE7"/>
<keyword evidence="10" id="KW-0012">Acyltransferase</keyword>
<keyword evidence="7 11" id="KW-1133">Transmembrane helix</keyword>
<dbReference type="STRING" id="3818.A0A444WWE7"/>
<reference evidence="12 13" key="1">
    <citation type="submission" date="2019-01" db="EMBL/GenBank/DDBJ databases">
        <title>Sequencing of cultivated peanut Arachis hypogaea provides insights into genome evolution and oil improvement.</title>
        <authorList>
            <person name="Chen X."/>
        </authorList>
    </citation>
    <scope>NUCLEOTIDE SEQUENCE [LARGE SCALE GENOMIC DNA]</scope>
    <source>
        <strain evidence="13">cv. Fuhuasheng</strain>
        <tissue evidence="12">Leaves</tissue>
    </source>
</reference>
<keyword evidence="9 11" id="KW-0472">Membrane</keyword>
<dbReference type="EMBL" id="SDMP01000020">
    <property type="protein sequence ID" value="RYQ81719.1"/>
    <property type="molecule type" value="Genomic_DNA"/>
</dbReference>
<keyword evidence="6 11" id="KW-0256">Endoplasmic reticulum</keyword>
<dbReference type="CDD" id="cd07987">
    <property type="entry name" value="LPLAT_MGAT-like"/>
    <property type="match status" value="1"/>
</dbReference>
<dbReference type="EC" id="2.3.1.-" evidence="11"/>
<accession>A0A444WWE7</accession>
<dbReference type="GO" id="GO:0019432">
    <property type="term" value="P:triglyceride biosynthetic process"/>
    <property type="evidence" value="ECO:0007669"/>
    <property type="project" value="TreeGrafter"/>
</dbReference>
<keyword evidence="8" id="KW-0443">Lipid metabolism</keyword>
<keyword evidence="5 11" id="KW-0812">Transmembrane</keyword>
<dbReference type="GO" id="GO:0005789">
    <property type="term" value="C:endoplasmic reticulum membrane"/>
    <property type="evidence" value="ECO:0007669"/>
    <property type="project" value="UniProtKB-SubCell"/>
</dbReference>
<keyword evidence="13" id="KW-1185">Reference proteome</keyword>
<evidence type="ECO:0000256" key="3">
    <source>
        <dbReference type="ARBA" id="ARBA00022516"/>
    </source>
</evidence>
<feature type="transmembrane region" description="Helical" evidence="11">
    <location>
        <begin position="244"/>
        <end position="263"/>
    </location>
</feature>
<evidence type="ECO:0000256" key="2">
    <source>
        <dbReference type="ARBA" id="ARBA00005420"/>
    </source>
</evidence>
<organism evidence="12 13">
    <name type="scientific">Arachis hypogaea</name>
    <name type="common">Peanut</name>
    <dbReference type="NCBI Taxonomy" id="3818"/>
    <lineage>
        <taxon>Eukaryota</taxon>
        <taxon>Viridiplantae</taxon>
        <taxon>Streptophyta</taxon>
        <taxon>Embryophyta</taxon>
        <taxon>Tracheophyta</taxon>
        <taxon>Spermatophyta</taxon>
        <taxon>Magnoliopsida</taxon>
        <taxon>eudicotyledons</taxon>
        <taxon>Gunneridae</taxon>
        <taxon>Pentapetalae</taxon>
        <taxon>rosids</taxon>
        <taxon>fabids</taxon>
        <taxon>Fabales</taxon>
        <taxon>Fabaceae</taxon>
        <taxon>Papilionoideae</taxon>
        <taxon>50 kb inversion clade</taxon>
        <taxon>dalbergioids sensu lato</taxon>
        <taxon>Dalbergieae</taxon>
        <taxon>Pterocarpus clade</taxon>
        <taxon>Arachis</taxon>
    </lineage>
</organism>
<dbReference type="PANTHER" id="PTHR12317">
    <property type="entry name" value="DIACYLGLYCEROL O-ACYLTRANSFERASE"/>
    <property type="match status" value="1"/>
</dbReference>
<evidence type="ECO:0000256" key="5">
    <source>
        <dbReference type="ARBA" id="ARBA00022692"/>
    </source>
</evidence>
<evidence type="ECO:0000256" key="11">
    <source>
        <dbReference type="RuleBase" id="RU367023"/>
    </source>
</evidence>
<evidence type="ECO:0000256" key="10">
    <source>
        <dbReference type="ARBA" id="ARBA00023315"/>
    </source>
</evidence>
<evidence type="ECO:0000256" key="9">
    <source>
        <dbReference type="ARBA" id="ARBA00023136"/>
    </source>
</evidence>
<evidence type="ECO:0000256" key="6">
    <source>
        <dbReference type="ARBA" id="ARBA00022824"/>
    </source>
</evidence>
<dbReference type="GO" id="GO:0004144">
    <property type="term" value="F:diacylglycerol O-acyltransferase activity"/>
    <property type="evidence" value="ECO:0007669"/>
    <property type="project" value="TreeGrafter"/>
</dbReference>
<dbReference type="Gramene" id="arahy.Tifrunner.gnm2.ann2.Ah20g005000.1">
    <property type="protein sequence ID" value="arahy.Tifrunner.gnm2.ann2.Ah20g005000.1-CDS"/>
    <property type="gene ID" value="arahy.Tifrunner.gnm2.ann2.Ah20g005000"/>
</dbReference>
<dbReference type="SUPFAM" id="SSF69593">
    <property type="entry name" value="Glycerol-3-phosphate (1)-acyltransferase"/>
    <property type="match status" value="1"/>
</dbReference>
<dbReference type="Pfam" id="PF03982">
    <property type="entry name" value="DAGAT"/>
    <property type="match status" value="1"/>
</dbReference>